<reference evidence="2 3" key="1">
    <citation type="submission" date="2019-08" db="EMBL/GenBank/DDBJ databases">
        <title>Pelomicrobium methylotrophicum gen. nov., sp. nov. a moderately thermophilic, facultatively anaerobic, lithoautotrophic and methylotrophic bacterium isolated from a terrestrial mud volcano.</title>
        <authorList>
            <person name="Slobodkina G.B."/>
            <person name="Merkel A.Y."/>
            <person name="Slobodkin A.I."/>
        </authorList>
    </citation>
    <scope>NUCLEOTIDE SEQUENCE [LARGE SCALE GENOMIC DNA]</scope>
    <source>
        <strain evidence="2 3">SM250</strain>
    </source>
</reference>
<keyword evidence="3" id="KW-1185">Reference proteome</keyword>
<gene>
    <name evidence="2" type="ORF">FR698_11560</name>
</gene>
<dbReference type="RefSeq" id="WP_147800356.1">
    <property type="nucleotide sequence ID" value="NZ_VPFL01000016.1"/>
</dbReference>
<proteinExistence type="predicted"/>
<evidence type="ECO:0000313" key="2">
    <source>
        <dbReference type="EMBL" id="TXF11145.1"/>
    </source>
</evidence>
<protein>
    <submittedName>
        <fullName evidence="2">Uncharacterized protein</fullName>
    </submittedName>
</protein>
<organism evidence="2 3">
    <name type="scientific">Pelomicrobium methylotrophicum</name>
    <dbReference type="NCBI Taxonomy" id="2602750"/>
    <lineage>
        <taxon>Bacteria</taxon>
        <taxon>Pseudomonadati</taxon>
        <taxon>Pseudomonadota</taxon>
        <taxon>Hydrogenophilia</taxon>
        <taxon>Hydrogenophilia incertae sedis</taxon>
        <taxon>Pelomicrobium</taxon>
    </lineage>
</organism>
<comment type="caution">
    <text evidence="2">The sequence shown here is derived from an EMBL/GenBank/DDBJ whole genome shotgun (WGS) entry which is preliminary data.</text>
</comment>
<dbReference type="AlphaFoldDB" id="A0A5C7EVQ6"/>
<evidence type="ECO:0000256" key="1">
    <source>
        <dbReference type="SAM" id="Coils"/>
    </source>
</evidence>
<feature type="coiled-coil region" evidence="1">
    <location>
        <begin position="81"/>
        <end position="108"/>
    </location>
</feature>
<dbReference type="InParanoid" id="A0A5C7EVQ6"/>
<evidence type="ECO:0000313" key="3">
    <source>
        <dbReference type="Proteomes" id="UP000321201"/>
    </source>
</evidence>
<name>A0A5C7EVQ6_9PROT</name>
<dbReference type="Proteomes" id="UP000321201">
    <property type="component" value="Unassembled WGS sequence"/>
</dbReference>
<sequence length="121" mass="13273">MEKIILIAALFGSAAFFVEKVLGFLKRSRGSETSGRVGEPALKEADTDPRLAELAEEIEKLKEALSDRPAWARKGIDPQALAERDAAIAALKAENQALKEEVKALKGKKRSRKAPEFEIVE</sequence>
<accession>A0A5C7EVQ6</accession>
<dbReference type="EMBL" id="VPFL01000016">
    <property type="protein sequence ID" value="TXF11145.1"/>
    <property type="molecule type" value="Genomic_DNA"/>
</dbReference>
<keyword evidence="1" id="KW-0175">Coiled coil</keyword>